<evidence type="ECO:0000256" key="1">
    <source>
        <dbReference type="ARBA" id="ARBA00022490"/>
    </source>
</evidence>
<dbReference type="InterPro" id="IPR027417">
    <property type="entry name" value="P-loop_NTPase"/>
</dbReference>
<comment type="pathway">
    <text evidence="8 9">Purine metabolism; AMP biosynthesis via de novo pathway; AMP from IMP: step 1/2.</text>
</comment>
<dbReference type="PANTHER" id="PTHR11846:SF0">
    <property type="entry name" value="ADENYLOSUCCINATE SYNTHETASE"/>
    <property type="match status" value="1"/>
</dbReference>
<dbReference type="EC" id="6.3.4.4" evidence="8 9"/>
<keyword evidence="5 8" id="KW-0658">Purine biosynthesis</keyword>
<feature type="binding site" description="in other chain" evidence="8">
    <location>
        <position position="123"/>
    </location>
    <ligand>
        <name>IMP</name>
        <dbReference type="ChEBI" id="CHEBI:58053"/>
        <note>ligand shared between dimeric partners</note>
    </ligand>
</feature>
<keyword evidence="2 8" id="KW-0436">Ligase</keyword>
<evidence type="ECO:0000256" key="5">
    <source>
        <dbReference type="ARBA" id="ARBA00022755"/>
    </source>
</evidence>
<feature type="binding site" description="in other chain" evidence="8">
    <location>
        <begin position="13"/>
        <end position="16"/>
    </location>
    <ligand>
        <name>IMP</name>
        <dbReference type="ChEBI" id="CHEBI:58053"/>
        <note>ligand shared between dimeric partners</note>
    </ligand>
</feature>
<comment type="cofactor">
    <cofactor evidence="8">
        <name>Mg(2+)</name>
        <dbReference type="ChEBI" id="CHEBI:18420"/>
    </cofactor>
    <text evidence="8">Binds 1 Mg(2+) ion per subunit.</text>
</comment>
<dbReference type="FunFam" id="3.40.440.10:FF:000007">
    <property type="entry name" value="Adenylosuccinate synthetase"/>
    <property type="match status" value="1"/>
</dbReference>
<feature type="binding site" evidence="8">
    <location>
        <position position="13"/>
    </location>
    <ligand>
        <name>Mg(2+)</name>
        <dbReference type="ChEBI" id="CHEBI:18420"/>
    </ligand>
</feature>
<dbReference type="PANTHER" id="PTHR11846">
    <property type="entry name" value="ADENYLOSUCCINATE SYNTHETASE"/>
    <property type="match status" value="1"/>
</dbReference>
<comment type="catalytic activity">
    <reaction evidence="8 9">
        <text>IMP + L-aspartate + GTP = N(6)-(1,2-dicarboxyethyl)-AMP + GDP + phosphate + 2 H(+)</text>
        <dbReference type="Rhea" id="RHEA:15753"/>
        <dbReference type="ChEBI" id="CHEBI:15378"/>
        <dbReference type="ChEBI" id="CHEBI:29991"/>
        <dbReference type="ChEBI" id="CHEBI:37565"/>
        <dbReference type="ChEBI" id="CHEBI:43474"/>
        <dbReference type="ChEBI" id="CHEBI:57567"/>
        <dbReference type="ChEBI" id="CHEBI:58053"/>
        <dbReference type="ChEBI" id="CHEBI:58189"/>
        <dbReference type="EC" id="6.3.4.4"/>
    </reaction>
</comment>
<dbReference type="Pfam" id="PF00709">
    <property type="entry name" value="Adenylsucc_synt"/>
    <property type="match status" value="2"/>
</dbReference>
<feature type="binding site" evidence="8">
    <location>
        <begin position="320"/>
        <end position="322"/>
    </location>
    <ligand>
        <name>GTP</name>
        <dbReference type="ChEBI" id="CHEBI:37565"/>
    </ligand>
</feature>
<feature type="binding site" description="in other chain" evidence="8">
    <location>
        <begin position="39"/>
        <end position="42"/>
    </location>
    <ligand>
        <name>IMP</name>
        <dbReference type="ChEBI" id="CHEBI:58053"/>
        <note>ligand shared between dimeric partners</note>
    </ligand>
</feature>
<evidence type="ECO:0000313" key="11">
    <source>
        <dbReference type="EMBL" id="HGQ63868.1"/>
    </source>
</evidence>
<feature type="binding site" evidence="8">
    <location>
        <begin position="12"/>
        <end position="18"/>
    </location>
    <ligand>
        <name>GTP</name>
        <dbReference type="ChEBI" id="CHEBI:37565"/>
    </ligand>
</feature>
<dbReference type="Gene3D" id="3.90.170.10">
    <property type="entry name" value="Adenylosuccinate Synthetase, subunit A, domain 3"/>
    <property type="match status" value="1"/>
</dbReference>
<feature type="binding site" evidence="8">
    <location>
        <position position="254"/>
    </location>
    <ligand>
        <name>GTP</name>
        <dbReference type="ChEBI" id="CHEBI:37565"/>
    </ligand>
</feature>
<proteinExistence type="inferred from homology"/>
<dbReference type="SMART" id="SM00788">
    <property type="entry name" value="Adenylsucc_synt"/>
    <property type="match status" value="1"/>
</dbReference>
<dbReference type="InterPro" id="IPR042111">
    <property type="entry name" value="Adenylosuccinate_synth_dom3"/>
</dbReference>
<dbReference type="GO" id="GO:0046040">
    <property type="term" value="P:IMP metabolic process"/>
    <property type="evidence" value="ECO:0007669"/>
    <property type="project" value="TreeGrafter"/>
</dbReference>
<protein>
    <recommendedName>
        <fullName evidence="8 9">Adenylosuccinate synthetase</fullName>
        <shortName evidence="8">AMPSase</shortName>
        <shortName evidence="8">AdSS</shortName>
        <ecNumber evidence="8 9">6.3.4.4</ecNumber>
    </recommendedName>
    <alternativeName>
        <fullName evidence="8">IMP--aspartate ligase</fullName>
    </alternativeName>
</protein>
<keyword evidence="3 8" id="KW-0479">Metal-binding</keyword>
<comment type="function">
    <text evidence="8">Plays an important role in the de novo pathway of purine nucleotide biosynthesis. Catalyzes the first committed step in the biosynthesis of AMP from IMP.</text>
</comment>
<feature type="binding site" evidence="8">
    <location>
        <begin position="41"/>
        <end position="43"/>
    </location>
    <ligand>
        <name>GTP</name>
        <dbReference type="ChEBI" id="CHEBI:37565"/>
    </ligand>
</feature>
<dbReference type="PROSITE" id="PS01266">
    <property type="entry name" value="ADENYLOSUCCIN_SYN_1"/>
    <property type="match status" value="1"/>
</dbReference>
<name>A0A7C4NM06_9CREN</name>
<comment type="caution">
    <text evidence="11">The sequence shown here is derived from an EMBL/GenBank/DDBJ whole genome shotgun (WGS) entry which is preliminary data.</text>
</comment>
<evidence type="ECO:0000256" key="3">
    <source>
        <dbReference type="ARBA" id="ARBA00022723"/>
    </source>
</evidence>
<dbReference type="Gene3D" id="1.10.300.10">
    <property type="entry name" value="Adenylosuccinate Synthetase, subunit A, domain 2"/>
    <property type="match status" value="2"/>
</dbReference>
<sequence>MPLAVIVGGFFGDEGKGKIAGYLGYADKPNIAVRVGSVNAGHTVVYDNRVWKLRIVPSFFVNKTTRLLIAAGALVNLSTLFKEVEETETKDRLLLDMRTGIIEDRHIEIERSDEFLSKTVGSTLQGVGAATVDRVLRKLKLAKDIEALNSMLTDVALEVNEAVDRGELVYIEGVQGTFLSLYHGTYPYVTSRDTTASAFLSEVGIGPKKVDHVIVVFKSYVTRVGGGPLENELPVEEARKLGLLEIATVTGRARRAALFNIKLAKRAIMLNSATQIALTRLDTLFKEDYCVKEWQRLSLNSRRWVEELENELRVPIVLISTGEDIICTIDRRRELGLGWKQ</sequence>
<accession>A0A7C4NM06</accession>
<evidence type="ECO:0000313" key="10">
    <source>
        <dbReference type="EMBL" id="HGQ36496.1"/>
    </source>
</evidence>
<evidence type="ECO:0000256" key="6">
    <source>
        <dbReference type="ARBA" id="ARBA00022842"/>
    </source>
</evidence>
<dbReference type="InterPro" id="IPR042109">
    <property type="entry name" value="Adenylosuccinate_synth_dom1"/>
</dbReference>
<comment type="subcellular location">
    <subcellularLocation>
        <location evidence="8">Cytoplasm</location>
    </subcellularLocation>
</comment>
<dbReference type="SUPFAM" id="SSF52540">
    <property type="entry name" value="P-loop containing nucleoside triphosphate hydrolases"/>
    <property type="match status" value="1"/>
</dbReference>
<evidence type="ECO:0000256" key="9">
    <source>
        <dbReference type="RuleBase" id="RU000520"/>
    </source>
</evidence>
<reference evidence="11" key="1">
    <citation type="journal article" date="2020" name="mSystems">
        <title>Genome- and Community-Level Interaction Insights into Carbon Utilization and Element Cycling Functions of Hydrothermarchaeota in Hydrothermal Sediment.</title>
        <authorList>
            <person name="Zhou Z."/>
            <person name="Liu Y."/>
            <person name="Xu W."/>
            <person name="Pan J."/>
            <person name="Luo Z.H."/>
            <person name="Li M."/>
        </authorList>
    </citation>
    <scope>NUCLEOTIDE SEQUENCE [LARGE SCALE GENOMIC DNA]</scope>
    <source>
        <strain evidence="11">SpSt-637</strain>
        <strain evidence="10">SpSt-667</strain>
    </source>
</reference>
<dbReference type="GO" id="GO:0004019">
    <property type="term" value="F:adenylosuccinate synthase activity"/>
    <property type="evidence" value="ECO:0007669"/>
    <property type="project" value="UniProtKB-UniRule"/>
</dbReference>
<keyword evidence="6 8" id="KW-0460">Magnesium</keyword>
<keyword evidence="4 8" id="KW-0547">Nucleotide-binding</keyword>
<comment type="subunit">
    <text evidence="8">Homodimer.</text>
</comment>
<gene>
    <name evidence="8" type="primary">purA</name>
    <name evidence="11" type="ORF">ENU08_01310</name>
    <name evidence="10" type="ORF">ENU41_07480</name>
</gene>
<keyword evidence="1 8" id="KW-0963">Cytoplasm</keyword>
<dbReference type="UniPathway" id="UPA00075">
    <property type="reaction ID" value="UER00335"/>
</dbReference>
<dbReference type="InterPro" id="IPR018220">
    <property type="entry name" value="Adenylosuccin_syn_GTP-bd"/>
</dbReference>
<dbReference type="HAMAP" id="MF_00011">
    <property type="entry name" value="Adenylosucc_synth"/>
    <property type="match status" value="1"/>
</dbReference>
<evidence type="ECO:0000256" key="4">
    <source>
        <dbReference type="ARBA" id="ARBA00022741"/>
    </source>
</evidence>
<dbReference type="NCBIfam" id="NF003295">
    <property type="entry name" value="PRK04293.1"/>
    <property type="match status" value="1"/>
</dbReference>
<evidence type="ECO:0000256" key="2">
    <source>
        <dbReference type="ARBA" id="ARBA00022598"/>
    </source>
</evidence>
<feature type="binding site" description="in other chain" evidence="8">
    <location>
        <position position="175"/>
    </location>
    <ligand>
        <name>IMP</name>
        <dbReference type="ChEBI" id="CHEBI:58053"/>
        <note>ligand shared between dimeric partners</note>
    </ligand>
</feature>
<feature type="binding site" evidence="8">
    <location>
        <begin position="248"/>
        <end position="254"/>
    </location>
    <ligand>
        <name>substrate</name>
    </ligand>
</feature>
<comment type="similarity">
    <text evidence="8 9">Belongs to the adenylosuccinate synthetase family.</text>
</comment>
<feature type="binding site" description="in other chain" evidence="8">
    <location>
        <position position="252"/>
    </location>
    <ligand>
        <name>IMP</name>
        <dbReference type="ChEBI" id="CHEBI:58053"/>
        <note>ligand shared between dimeric partners</note>
    </ligand>
</feature>
<feature type="binding site" evidence="8">
    <location>
        <begin position="280"/>
        <end position="282"/>
    </location>
    <ligand>
        <name>GTP</name>
        <dbReference type="ChEBI" id="CHEBI:37565"/>
    </ligand>
</feature>
<dbReference type="GO" id="GO:0000287">
    <property type="term" value="F:magnesium ion binding"/>
    <property type="evidence" value="ECO:0007669"/>
    <property type="project" value="UniProtKB-UniRule"/>
</dbReference>
<dbReference type="InterPro" id="IPR001114">
    <property type="entry name" value="Adenylosuccinate_synthetase"/>
</dbReference>
<dbReference type="GO" id="GO:0005737">
    <property type="term" value="C:cytoplasm"/>
    <property type="evidence" value="ECO:0007669"/>
    <property type="project" value="UniProtKB-SubCell"/>
</dbReference>
<feature type="binding site" description="in other chain" evidence="8">
    <location>
        <position position="190"/>
    </location>
    <ligand>
        <name>IMP</name>
        <dbReference type="ChEBI" id="CHEBI:58053"/>
        <note>ligand shared between dimeric partners</note>
    </ligand>
</feature>
<evidence type="ECO:0000256" key="7">
    <source>
        <dbReference type="ARBA" id="ARBA00023134"/>
    </source>
</evidence>
<keyword evidence="7 8" id="KW-0342">GTP-binding</keyword>
<feature type="binding site" evidence="8">
    <location>
        <position position="137"/>
    </location>
    <ligand>
        <name>IMP</name>
        <dbReference type="ChEBI" id="CHEBI:58053"/>
        <note>ligand shared between dimeric partners</note>
    </ligand>
</feature>
<dbReference type="InterPro" id="IPR042110">
    <property type="entry name" value="Adenylosuccinate_synth_dom2"/>
</dbReference>
<dbReference type="EMBL" id="DTCK01000041">
    <property type="protein sequence ID" value="HGQ36496.1"/>
    <property type="molecule type" value="Genomic_DNA"/>
</dbReference>
<feature type="binding site" evidence="8">
    <location>
        <position position="41"/>
    </location>
    <ligand>
        <name>Mg(2+)</name>
        <dbReference type="ChEBI" id="CHEBI:18420"/>
    </ligand>
</feature>
<dbReference type="Gene3D" id="3.40.440.10">
    <property type="entry name" value="Adenylosuccinate Synthetase, subunit A, domain 1"/>
    <property type="match status" value="2"/>
</dbReference>
<dbReference type="GO" id="GO:0044208">
    <property type="term" value="P:'de novo' AMP biosynthetic process"/>
    <property type="evidence" value="ECO:0007669"/>
    <property type="project" value="UniProtKB-UniRule"/>
</dbReference>
<dbReference type="AlphaFoldDB" id="A0A7C4NM06"/>
<feature type="active site" description="Proton acceptor" evidence="8">
    <location>
        <position position="13"/>
    </location>
</feature>
<organism evidence="11">
    <name type="scientific">Ignisphaera aggregans</name>
    <dbReference type="NCBI Taxonomy" id="334771"/>
    <lineage>
        <taxon>Archaea</taxon>
        <taxon>Thermoproteota</taxon>
        <taxon>Thermoprotei</taxon>
        <taxon>Desulfurococcales</taxon>
        <taxon>Desulfurococcaceae</taxon>
        <taxon>Ignisphaera</taxon>
    </lineage>
</organism>
<feature type="active site" description="Proton donor" evidence="8">
    <location>
        <position position="42"/>
    </location>
</feature>
<evidence type="ECO:0000256" key="8">
    <source>
        <dbReference type="HAMAP-Rule" id="MF_00011"/>
    </source>
</evidence>
<dbReference type="GO" id="GO:0005525">
    <property type="term" value="F:GTP binding"/>
    <property type="evidence" value="ECO:0007669"/>
    <property type="project" value="UniProtKB-UniRule"/>
</dbReference>
<dbReference type="EMBL" id="DTBD01000009">
    <property type="protein sequence ID" value="HGQ63868.1"/>
    <property type="molecule type" value="Genomic_DNA"/>
</dbReference>